<protein>
    <submittedName>
        <fullName evidence="2">Uncharacterized protein</fullName>
    </submittedName>
</protein>
<comment type="caution">
    <text evidence="2">The sequence shown here is derived from an EMBL/GenBank/DDBJ whole genome shotgun (WGS) entry which is preliminary data.</text>
</comment>
<sequence>MSMPPPLSPPQLLQALVDMVDALGELAASVAGLDRDVQVAVHGRALHEALGTFTQHLCDSLCHHDVTYLEYHNVTSLGQFLATLGATPVTTWADVRATVRAWWESMEKLARSWWWVDGDATDLLDACGNTGTAKATTEATARPRDCGTRPLRRLGDIELALAETKEASRDVPKALVATVAEAKRLWEASAHLATPAGCPWGHPQPPLESLWQPH</sequence>
<reference evidence="2" key="1">
    <citation type="submission" date="2019-04" db="EMBL/GenBank/DDBJ databases">
        <title>Genome assembly of Zosterops borbonicus 15179.</title>
        <authorList>
            <person name="Leroy T."/>
            <person name="Anselmetti Y."/>
            <person name="Tilak M.-K."/>
            <person name="Nabholz B."/>
        </authorList>
    </citation>
    <scope>NUCLEOTIDE SEQUENCE</scope>
    <source>
        <strain evidence="2">HGM_15179</strain>
        <tissue evidence="2">Muscle</tissue>
    </source>
</reference>
<accession>A0A8K1D8E5</accession>
<dbReference type="EMBL" id="SWJQ01002726">
    <property type="protein sequence ID" value="TRZ06238.1"/>
    <property type="molecule type" value="Genomic_DNA"/>
</dbReference>
<dbReference type="AlphaFoldDB" id="A0A8K1D8E5"/>
<name>A0A8K1D8E5_9PASS</name>
<dbReference type="Proteomes" id="UP000796761">
    <property type="component" value="Unassembled WGS sequence"/>
</dbReference>
<gene>
    <name evidence="2" type="ORF">HGM15179_020868</name>
</gene>
<keyword evidence="3" id="KW-1185">Reference proteome</keyword>
<organism evidence="2 3">
    <name type="scientific">Zosterops borbonicus</name>
    <dbReference type="NCBI Taxonomy" id="364589"/>
    <lineage>
        <taxon>Eukaryota</taxon>
        <taxon>Metazoa</taxon>
        <taxon>Chordata</taxon>
        <taxon>Craniata</taxon>
        <taxon>Vertebrata</taxon>
        <taxon>Euteleostomi</taxon>
        <taxon>Archelosauria</taxon>
        <taxon>Archosauria</taxon>
        <taxon>Dinosauria</taxon>
        <taxon>Saurischia</taxon>
        <taxon>Theropoda</taxon>
        <taxon>Coelurosauria</taxon>
        <taxon>Aves</taxon>
        <taxon>Neognathae</taxon>
        <taxon>Neoaves</taxon>
        <taxon>Telluraves</taxon>
        <taxon>Australaves</taxon>
        <taxon>Passeriformes</taxon>
        <taxon>Sylvioidea</taxon>
        <taxon>Zosteropidae</taxon>
        <taxon>Zosterops</taxon>
    </lineage>
</organism>
<feature type="region of interest" description="Disordered" evidence="1">
    <location>
        <begin position="195"/>
        <end position="214"/>
    </location>
</feature>
<evidence type="ECO:0000313" key="2">
    <source>
        <dbReference type="EMBL" id="TRZ06238.1"/>
    </source>
</evidence>
<evidence type="ECO:0000256" key="1">
    <source>
        <dbReference type="SAM" id="MobiDB-lite"/>
    </source>
</evidence>
<proteinExistence type="predicted"/>
<evidence type="ECO:0000313" key="3">
    <source>
        <dbReference type="Proteomes" id="UP000796761"/>
    </source>
</evidence>